<gene>
    <name evidence="1" type="ORF">ENL21_06260</name>
</gene>
<organism evidence="1">
    <name type="scientific">Caldithrix abyssi</name>
    <dbReference type="NCBI Taxonomy" id="187145"/>
    <lineage>
        <taxon>Bacteria</taxon>
        <taxon>Pseudomonadati</taxon>
        <taxon>Calditrichota</taxon>
        <taxon>Calditrichia</taxon>
        <taxon>Calditrichales</taxon>
        <taxon>Calditrichaceae</taxon>
        <taxon>Caldithrix</taxon>
    </lineage>
</organism>
<comment type="caution">
    <text evidence="1">The sequence shown here is derived from an EMBL/GenBank/DDBJ whole genome shotgun (WGS) entry which is preliminary data.</text>
</comment>
<accession>A0A7V5H6F4</accession>
<dbReference type="Gene3D" id="1.20.1290.10">
    <property type="entry name" value="AhpD-like"/>
    <property type="match status" value="1"/>
</dbReference>
<feature type="non-terminal residue" evidence="1">
    <location>
        <position position="64"/>
    </location>
</feature>
<dbReference type="SUPFAM" id="SSF69118">
    <property type="entry name" value="AhpD-like"/>
    <property type="match status" value="1"/>
</dbReference>
<dbReference type="AlphaFoldDB" id="A0A7V5H6F4"/>
<dbReference type="Proteomes" id="UP000886111">
    <property type="component" value="Unassembled WGS sequence"/>
</dbReference>
<sequence>MKSSKVAKTRKYRLDMNEKILNSGFNDFKRFFSLDNKAYLEGAIPVKYKELMGLVGSMVLRCNE</sequence>
<proteinExistence type="predicted"/>
<dbReference type="InterPro" id="IPR029032">
    <property type="entry name" value="AhpD-like"/>
</dbReference>
<dbReference type="EMBL" id="DRTD01000460">
    <property type="protein sequence ID" value="HHE55368.1"/>
    <property type="molecule type" value="Genomic_DNA"/>
</dbReference>
<protein>
    <submittedName>
        <fullName evidence="1">Carboxymuconolactone decarboxylase family protein</fullName>
    </submittedName>
</protein>
<reference evidence="1" key="1">
    <citation type="journal article" date="2020" name="mSystems">
        <title>Genome- and Community-Level Interaction Insights into Carbon Utilization and Element Cycling Functions of Hydrothermarchaeota in Hydrothermal Sediment.</title>
        <authorList>
            <person name="Zhou Z."/>
            <person name="Liu Y."/>
            <person name="Xu W."/>
            <person name="Pan J."/>
            <person name="Luo Z.H."/>
            <person name="Li M."/>
        </authorList>
    </citation>
    <scope>NUCLEOTIDE SEQUENCE [LARGE SCALE GENOMIC DNA]</scope>
    <source>
        <strain evidence="1">HyVt-76</strain>
    </source>
</reference>
<evidence type="ECO:0000313" key="1">
    <source>
        <dbReference type="EMBL" id="HHE55368.1"/>
    </source>
</evidence>
<name>A0A7V5H6F4_CALAY</name>